<dbReference type="Gene3D" id="1.10.10.10">
    <property type="entry name" value="Winged helix-like DNA-binding domain superfamily/Winged helix DNA-binding domain"/>
    <property type="match status" value="1"/>
</dbReference>
<keyword evidence="3" id="KW-0963">Cytoplasm</keyword>
<dbReference type="FunFam" id="1.10.10.10:FF:000025">
    <property type="entry name" value="40S ribosomal protein S10"/>
    <property type="match status" value="1"/>
</dbReference>
<dbReference type="GO" id="GO:0003735">
    <property type="term" value="F:structural constituent of ribosome"/>
    <property type="evidence" value="ECO:0007669"/>
    <property type="project" value="TreeGrafter"/>
</dbReference>
<evidence type="ECO:0000256" key="4">
    <source>
        <dbReference type="ARBA" id="ARBA00022980"/>
    </source>
</evidence>
<evidence type="ECO:0000256" key="1">
    <source>
        <dbReference type="ARBA" id="ARBA00004496"/>
    </source>
</evidence>
<comment type="caution">
    <text evidence="8">The sequence shown here is derived from an EMBL/GenBank/DDBJ whole genome shotgun (WGS) entry which is preliminary data.</text>
</comment>
<dbReference type="InterPro" id="IPR036388">
    <property type="entry name" value="WH-like_DNA-bd_sf"/>
</dbReference>
<dbReference type="Pfam" id="PF03501">
    <property type="entry name" value="S10_plectin"/>
    <property type="match status" value="1"/>
</dbReference>
<evidence type="ECO:0000256" key="5">
    <source>
        <dbReference type="ARBA" id="ARBA00023274"/>
    </source>
</evidence>
<dbReference type="GO" id="GO:0003723">
    <property type="term" value="F:RNA binding"/>
    <property type="evidence" value="ECO:0007669"/>
    <property type="project" value="TreeGrafter"/>
</dbReference>
<dbReference type="OrthoDB" id="5211809at2759"/>
<dbReference type="GO" id="GO:0022627">
    <property type="term" value="C:cytosolic small ribosomal subunit"/>
    <property type="evidence" value="ECO:0007669"/>
    <property type="project" value="TreeGrafter"/>
</dbReference>
<dbReference type="STRING" id="1754191.A0A1Y1VC73"/>
<gene>
    <name evidence="8" type="ORF">BCR36DRAFT_582793</name>
</gene>
<evidence type="ECO:0000256" key="2">
    <source>
        <dbReference type="ARBA" id="ARBA00007278"/>
    </source>
</evidence>
<feature type="domain" description="Plectin/eS10 N-terminal" evidence="7">
    <location>
        <begin position="3"/>
        <end position="94"/>
    </location>
</feature>
<comment type="subcellular location">
    <subcellularLocation>
        <location evidence="1">Cytoplasm</location>
    </subcellularLocation>
</comment>
<keyword evidence="4 8" id="KW-0689">Ribosomal protein</keyword>
<accession>A0A1Y1VC73</accession>
<dbReference type="EMBL" id="MCFH01000017">
    <property type="protein sequence ID" value="ORX51749.1"/>
    <property type="molecule type" value="Genomic_DNA"/>
</dbReference>
<feature type="region of interest" description="Disordered" evidence="6">
    <location>
        <begin position="91"/>
        <end position="148"/>
    </location>
</feature>
<dbReference type="PANTHER" id="PTHR12146">
    <property type="entry name" value="40S RIBOSOMAL PROTEIN S10"/>
    <property type="match status" value="1"/>
</dbReference>
<dbReference type="InterPro" id="IPR037447">
    <property type="entry name" value="Ribosomal_eS10"/>
</dbReference>
<reference evidence="8 9" key="2">
    <citation type="submission" date="2016-08" db="EMBL/GenBank/DDBJ databases">
        <title>Pervasive Adenine N6-methylation of Active Genes in Fungi.</title>
        <authorList>
            <consortium name="DOE Joint Genome Institute"/>
            <person name="Mondo S.J."/>
            <person name="Dannebaum R.O."/>
            <person name="Kuo R.C."/>
            <person name="Labutti K."/>
            <person name="Haridas S."/>
            <person name="Kuo A."/>
            <person name="Salamov A."/>
            <person name="Ahrendt S.R."/>
            <person name="Lipzen A."/>
            <person name="Sullivan W."/>
            <person name="Andreopoulos W.B."/>
            <person name="Clum A."/>
            <person name="Lindquist E."/>
            <person name="Daum C."/>
            <person name="Ramamoorthy G.K."/>
            <person name="Gryganskyi A."/>
            <person name="Culley D."/>
            <person name="Magnuson J.K."/>
            <person name="James T.Y."/>
            <person name="O'Malley M.A."/>
            <person name="Stajich J.E."/>
            <person name="Spatafora J.W."/>
            <person name="Visel A."/>
            <person name="Grigoriev I.V."/>
        </authorList>
    </citation>
    <scope>NUCLEOTIDE SEQUENCE [LARGE SCALE GENOMIC DNA]</scope>
    <source>
        <strain evidence="9">finn</strain>
    </source>
</reference>
<dbReference type="Proteomes" id="UP000193719">
    <property type="component" value="Unassembled WGS sequence"/>
</dbReference>
<reference evidence="8 9" key="1">
    <citation type="submission" date="2016-08" db="EMBL/GenBank/DDBJ databases">
        <title>Genomes of anaerobic fungi encode conserved fungal cellulosomes for biomass hydrolysis.</title>
        <authorList>
            <consortium name="DOE Joint Genome Institute"/>
            <person name="Haitjema C.H."/>
            <person name="Gilmore S.P."/>
            <person name="Henske J.K."/>
            <person name="Solomon K.V."/>
            <person name="De Groot R."/>
            <person name="Kuo A."/>
            <person name="Mondo S.J."/>
            <person name="Salamov A.A."/>
            <person name="Labutti K."/>
            <person name="Zhao Z."/>
            <person name="Chiniquy J."/>
            <person name="Barry K."/>
            <person name="Brewer H.M."/>
            <person name="Purvine S.O."/>
            <person name="Wright A.T."/>
            <person name="Boxma B."/>
            <person name="Van Alen T."/>
            <person name="Hackstein J.H."/>
            <person name="Baker S.E."/>
            <person name="Grigoriev I.V."/>
            <person name="O'Malley M.A."/>
        </authorList>
    </citation>
    <scope>NUCLEOTIDE SEQUENCE [LARGE SCALE GENOMIC DNA]</scope>
    <source>
        <strain evidence="9">finn</strain>
    </source>
</reference>
<keyword evidence="5" id="KW-0687">Ribonucleoprotein</keyword>
<evidence type="ECO:0000256" key="3">
    <source>
        <dbReference type="ARBA" id="ARBA00022490"/>
    </source>
</evidence>
<evidence type="ECO:0000313" key="9">
    <source>
        <dbReference type="Proteomes" id="UP000193719"/>
    </source>
</evidence>
<sequence>MLIPQKDRKAIYQYLFQEGVMVAKKDFNAPKHQDVDVSNLYVIKALQSLASREYVKVQFSWLYYYYFLTDKGIEYLREYLHLPQEIVPKTHIKTQKSIPRGNFRGERRDGENRGQRDEYRRRDKEGASGNFNPSFRGGAGRGRAQNQQ</sequence>
<dbReference type="AlphaFoldDB" id="A0A1Y1VC73"/>
<comment type="similarity">
    <text evidence="2">Belongs to the eukaryotic ribosomal protein eS10 family.</text>
</comment>
<organism evidence="8 9">
    <name type="scientific">Piromyces finnis</name>
    <dbReference type="NCBI Taxonomy" id="1754191"/>
    <lineage>
        <taxon>Eukaryota</taxon>
        <taxon>Fungi</taxon>
        <taxon>Fungi incertae sedis</taxon>
        <taxon>Chytridiomycota</taxon>
        <taxon>Chytridiomycota incertae sedis</taxon>
        <taxon>Neocallimastigomycetes</taxon>
        <taxon>Neocallimastigales</taxon>
        <taxon>Neocallimastigaceae</taxon>
        <taxon>Piromyces</taxon>
    </lineage>
</organism>
<dbReference type="InterPro" id="IPR005326">
    <property type="entry name" value="Plectin_eS10_N"/>
</dbReference>
<evidence type="ECO:0000256" key="6">
    <source>
        <dbReference type="SAM" id="MobiDB-lite"/>
    </source>
</evidence>
<keyword evidence="9" id="KW-1185">Reference proteome</keyword>
<evidence type="ECO:0000259" key="7">
    <source>
        <dbReference type="Pfam" id="PF03501"/>
    </source>
</evidence>
<evidence type="ECO:0000313" key="8">
    <source>
        <dbReference type="EMBL" id="ORX51749.1"/>
    </source>
</evidence>
<feature type="compositionally biased region" description="Basic and acidic residues" evidence="6">
    <location>
        <begin position="103"/>
        <end position="126"/>
    </location>
</feature>
<proteinExistence type="inferred from homology"/>
<name>A0A1Y1VC73_9FUNG</name>
<dbReference type="PANTHER" id="PTHR12146:SF0">
    <property type="entry name" value="RIBOSOMAL PROTEIN S10"/>
    <property type="match status" value="1"/>
</dbReference>
<protein>
    <submittedName>
        <fullName evidence="8">40S ribosomal protein S10b</fullName>
    </submittedName>
</protein>